<dbReference type="AlphaFoldDB" id="A0A369PY15"/>
<name>A0A369PY15_9SPHI</name>
<dbReference type="OrthoDB" id="9875316at2"/>
<reference evidence="1 2" key="1">
    <citation type="submission" date="2018-07" db="EMBL/GenBank/DDBJ databases">
        <title>Pedobacter sp. nov., isolated from soil.</title>
        <authorList>
            <person name="Zhou L.Y."/>
            <person name="Du Z.J."/>
        </authorList>
    </citation>
    <scope>NUCLEOTIDE SEQUENCE [LARGE SCALE GENOMIC DNA]</scope>
    <source>
        <strain evidence="1 2">JDX94</strain>
    </source>
</reference>
<accession>A0A369PY15</accession>
<proteinExistence type="predicted"/>
<comment type="caution">
    <text evidence="1">The sequence shown here is derived from an EMBL/GenBank/DDBJ whole genome shotgun (WGS) entry which is preliminary data.</text>
</comment>
<dbReference type="Proteomes" id="UP000253961">
    <property type="component" value="Unassembled WGS sequence"/>
</dbReference>
<evidence type="ECO:0000313" key="2">
    <source>
        <dbReference type="Proteomes" id="UP000253961"/>
    </source>
</evidence>
<sequence length="68" mass="7967">METQKFIVYRLNPNQQELDGEVSFDRNIDGRVFSECILEIQDHTAILKNENGEIKGVFSLHHFYLINV</sequence>
<dbReference type="RefSeq" id="WP_115402317.1">
    <property type="nucleotide sequence ID" value="NZ_QPKV01000003.1"/>
</dbReference>
<organism evidence="1 2">
    <name type="scientific">Pedobacter chinensis</name>
    <dbReference type="NCBI Taxonomy" id="2282421"/>
    <lineage>
        <taxon>Bacteria</taxon>
        <taxon>Pseudomonadati</taxon>
        <taxon>Bacteroidota</taxon>
        <taxon>Sphingobacteriia</taxon>
        <taxon>Sphingobacteriales</taxon>
        <taxon>Sphingobacteriaceae</taxon>
        <taxon>Pedobacter</taxon>
    </lineage>
</organism>
<gene>
    <name evidence="1" type="ORF">DU508_08090</name>
</gene>
<dbReference type="EMBL" id="QPKV01000003">
    <property type="protein sequence ID" value="RDC57140.1"/>
    <property type="molecule type" value="Genomic_DNA"/>
</dbReference>
<keyword evidence="2" id="KW-1185">Reference proteome</keyword>
<evidence type="ECO:0000313" key="1">
    <source>
        <dbReference type="EMBL" id="RDC57140.1"/>
    </source>
</evidence>
<protein>
    <submittedName>
        <fullName evidence="1">Uncharacterized protein</fullName>
    </submittedName>
</protein>